<evidence type="ECO:0000313" key="12">
    <source>
        <dbReference type="EMBL" id="MWV70683.1"/>
    </source>
</evidence>
<dbReference type="GO" id="GO:0004821">
    <property type="term" value="F:histidine-tRNA ligase activity"/>
    <property type="evidence" value="ECO:0007669"/>
    <property type="project" value="UniProtKB-UniRule"/>
</dbReference>
<reference evidence="13" key="3">
    <citation type="submission" date="2018-04" db="EMBL/GenBank/DDBJ databases">
        <authorList>
            <person name="Sheh A."/>
            <person name="Shen Z."/>
            <person name="Mannion A.J."/>
            <person name="Fox J.G."/>
        </authorList>
    </citation>
    <scope>NUCLEOTIDE SEQUENCE</scope>
    <source>
        <strain evidence="13">MIT 97-6194</strain>
    </source>
</reference>
<dbReference type="EMBL" id="QBIU01000002">
    <property type="protein sequence ID" value="MWV70683.1"/>
    <property type="molecule type" value="Genomic_DNA"/>
</dbReference>
<feature type="binding site" evidence="10">
    <location>
        <begin position="85"/>
        <end position="87"/>
    </location>
    <ligand>
        <name>L-histidine</name>
        <dbReference type="ChEBI" id="CHEBI:57595"/>
    </ligand>
</feature>
<accession>A0A347VP76</accession>
<reference evidence="12 15" key="4">
    <citation type="submission" date="2019-12" db="EMBL/GenBank/DDBJ databases">
        <title>Multi-Generational Helicobacter saguini Isolates.</title>
        <authorList>
            <person name="Mannion A."/>
            <person name="Shen Z."/>
            <person name="Fox J.G."/>
        </authorList>
    </citation>
    <scope>NUCLEOTIDE SEQUENCE [LARGE SCALE GENOMIC DNA]</scope>
    <source>
        <strain evidence="12">16-048</strain>
        <strain evidence="15">16-048 (F4)</strain>
    </source>
</reference>
<evidence type="ECO:0000256" key="2">
    <source>
        <dbReference type="ARBA" id="ARBA00011738"/>
    </source>
</evidence>
<feature type="binding site" evidence="10">
    <location>
        <position position="129"/>
    </location>
    <ligand>
        <name>L-histidine</name>
        <dbReference type="ChEBI" id="CHEBI:57595"/>
    </ligand>
</feature>
<dbReference type="Gene3D" id="3.40.50.800">
    <property type="entry name" value="Anticodon-binding domain"/>
    <property type="match status" value="1"/>
</dbReference>
<keyword evidence="7 9" id="KW-0030">Aminoacyl-tRNA synthetase</keyword>
<evidence type="ECO:0000256" key="8">
    <source>
        <dbReference type="ARBA" id="ARBA00047639"/>
    </source>
</evidence>
<dbReference type="AlphaFoldDB" id="A0A347VP76"/>
<keyword evidence="9" id="KW-0963">Cytoplasm</keyword>
<keyword evidence="6 9" id="KW-0648">Protein biosynthesis</keyword>
<dbReference type="InterPro" id="IPR004154">
    <property type="entry name" value="Anticodon-bd"/>
</dbReference>
<dbReference type="NCBIfam" id="TIGR00442">
    <property type="entry name" value="hisS"/>
    <property type="match status" value="1"/>
</dbReference>
<dbReference type="InterPro" id="IPR045864">
    <property type="entry name" value="aa-tRNA-synth_II/BPL/LPL"/>
</dbReference>
<keyword evidence="3 9" id="KW-0436">Ligase</keyword>
<dbReference type="GO" id="GO:0006427">
    <property type="term" value="P:histidyl-tRNA aminoacylation"/>
    <property type="evidence" value="ECO:0007669"/>
    <property type="project" value="UniProtKB-UniRule"/>
</dbReference>
<dbReference type="OrthoDB" id="9800814at2"/>
<dbReference type="GO" id="GO:0005524">
    <property type="term" value="F:ATP binding"/>
    <property type="evidence" value="ECO:0007669"/>
    <property type="project" value="UniProtKB-UniRule"/>
</dbReference>
<proteinExistence type="inferred from homology"/>
<keyword evidence="4 9" id="KW-0547">Nucleotide-binding</keyword>
<reference evidence="13 14" key="1">
    <citation type="journal article" date="2014" name="Genome Announc.">
        <title>Draft genome sequences of eight enterohepatic helicobacter species isolated from both laboratory and wild rodents.</title>
        <authorList>
            <person name="Sheh A."/>
            <person name="Shen Z."/>
            <person name="Fox J.G."/>
        </authorList>
    </citation>
    <scope>NUCLEOTIDE SEQUENCE [LARGE SCALE GENOMIC DNA]</scope>
    <source>
        <strain evidence="13 14">MIT 97-6194</strain>
    </source>
</reference>
<comment type="subunit">
    <text evidence="2 9">Homodimer.</text>
</comment>
<dbReference type="SUPFAM" id="SSF55681">
    <property type="entry name" value="Class II aaRS and biotin synthetases"/>
    <property type="match status" value="1"/>
</dbReference>
<sequence>MNQEKSLITPRTLSGFRDRLPKEAQAKISILNAVSEVFLSYGFMPIETPHLEYADILIKQGSEEIQKELYRFKDHGGRDVALRFDQTVPLARFISQHRHELELPFKRYAIGNVFRGERAQKGRYREFTQCDFDFIGSNSLSCDAEILQVICSCMYALGLQEFSIWINHREILNGIFEYFGVSEAIESSLRIIDKLDKIGLDSVKMELQNELKLESSKIDSIMDLISIKQTSHYSDFFKEIEFLKGYNDTLKKGLNDLESMLKILDGLESDISIFRINFSIARGLGYYTGIVYETTLNRLRGIGSVCSGGRYDNLTQSFSQERLSGVGASIGIDRLIAALLELNLLEMKGTMARALIIAMDREYFAFAHKIAETLRQSKINVEVYPDAVKMKKSLSYANAKGHEFSIIIGENEFKTKTLTLKSMTSGIQMENISVLHVLQLIKES</sequence>
<feature type="binding site" evidence="10">
    <location>
        <position position="282"/>
    </location>
    <ligand>
        <name>L-histidine</name>
        <dbReference type="ChEBI" id="CHEBI:57595"/>
    </ligand>
</feature>
<evidence type="ECO:0000256" key="3">
    <source>
        <dbReference type="ARBA" id="ARBA00022598"/>
    </source>
</evidence>
<comment type="caution">
    <text evidence="13">The sequence shown here is derived from an EMBL/GenBank/DDBJ whole genome shotgun (WGS) entry which is preliminary data.</text>
</comment>
<protein>
    <recommendedName>
        <fullName evidence="9">Histidine--tRNA ligase</fullName>
        <ecNumber evidence="9">6.1.1.21</ecNumber>
    </recommendedName>
    <alternativeName>
        <fullName evidence="9">Histidyl-tRNA synthetase</fullName>
        <shortName evidence="9">HisRS</shortName>
    </alternativeName>
</protein>
<feature type="binding site" evidence="10">
    <location>
        <position position="133"/>
    </location>
    <ligand>
        <name>L-histidine</name>
        <dbReference type="ChEBI" id="CHEBI:57595"/>
    </ligand>
</feature>
<dbReference type="InterPro" id="IPR036621">
    <property type="entry name" value="Anticodon-bd_dom_sf"/>
</dbReference>
<dbReference type="InterPro" id="IPR004516">
    <property type="entry name" value="HisRS/HisZ"/>
</dbReference>
<dbReference type="SUPFAM" id="SSF52954">
    <property type="entry name" value="Class II aaRS ABD-related"/>
    <property type="match status" value="1"/>
</dbReference>
<dbReference type="InterPro" id="IPR015807">
    <property type="entry name" value="His-tRNA-ligase"/>
</dbReference>
<dbReference type="CDD" id="cd00773">
    <property type="entry name" value="HisRS-like_core"/>
    <property type="match status" value="1"/>
</dbReference>
<dbReference type="HAMAP" id="MF_00127">
    <property type="entry name" value="His_tRNA_synth"/>
    <property type="match status" value="1"/>
</dbReference>
<evidence type="ECO:0000313" key="14">
    <source>
        <dbReference type="Proteomes" id="UP000029714"/>
    </source>
</evidence>
<dbReference type="Proteomes" id="UP000477070">
    <property type="component" value="Unassembled WGS sequence"/>
</dbReference>
<reference evidence="13 14" key="2">
    <citation type="journal article" date="2016" name="Infect. Immun.">
        <title>Helicobacter saguini, a Novel Helicobacter Isolated from Cotton-Top Tamarins with Ulcerative Colitis, Has Proinflammatory Properties and Induces Typhlocolitis and Dysplasia in Gnotobiotic IL-10-/- Mice.</title>
        <authorList>
            <person name="Shen Z."/>
            <person name="Mannion A."/>
            <person name="Whary M.T."/>
            <person name="Muthupalani S."/>
            <person name="Sheh A."/>
            <person name="Feng Y."/>
            <person name="Gong G."/>
            <person name="Vandamme P."/>
            <person name="Holcombe H.R."/>
            <person name="Paster B.J."/>
            <person name="Fox J.G."/>
        </authorList>
    </citation>
    <scope>NUCLEOTIDE SEQUENCE [LARGE SCALE GENOMIC DNA]</scope>
    <source>
        <strain evidence="13 14">MIT 97-6194</strain>
    </source>
</reference>
<dbReference type="STRING" id="1548018.LS64_07670"/>
<evidence type="ECO:0000259" key="11">
    <source>
        <dbReference type="PROSITE" id="PS50862"/>
    </source>
</evidence>
<dbReference type="RefSeq" id="WP_034571999.1">
    <property type="nucleotide sequence ID" value="NZ_JRMP02000006.1"/>
</dbReference>
<comment type="similarity">
    <text evidence="1 9">Belongs to the class-II aminoacyl-tRNA synthetase family.</text>
</comment>
<name>A0A347VP76_9HELI</name>
<gene>
    <name evidence="9" type="primary">hisS</name>
    <name evidence="12" type="ORF">DCO61_11990</name>
    <name evidence="13" type="ORF">LS64_005435</name>
</gene>
<feature type="binding site" evidence="10">
    <location>
        <begin position="286"/>
        <end position="287"/>
    </location>
    <ligand>
        <name>L-histidine</name>
        <dbReference type="ChEBI" id="CHEBI:57595"/>
    </ligand>
</feature>
<dbReference type="Proteomes" id="UP000029714">
    <property type="component" value="Unassembled WGS sequence"/>
</dbReference>
<dbReference type="EMBL" id="JRMP02000006">
    <property type="protein sequence ID" value="TLD94600.1"/>
    <property type="molecule type" value="Genomic_DNA"/>
</dbReference>
<evidence type="ECO:0000313" key="13">
    <source>
        <dbReference type="EMBL" id="TLD94600.1"/>
    </source>
</evidence>
<feature type="binding site" evidence="10">
    <location>
        <position position="115"/>
    </location>
    <ligand>
        <name>L-histidine</name>
        <dbReference type="ChEBI" id="CHEBI:57595"/>
    </ligand>
</feature>
<dbReference type="Pfam" id="PF03129">
    <property type="entry name" value="HGTP_anticodon"/>
    <property type="match status" value="1"/>
</dbReference>
<dbReference type="InterPro" id="IPR041715">
    <property type="entry name" value="HisRS-like_core"/>
</dbReference>
<evidence type="ECO:0000256" key="5">
    <source>
        <dbReference type="ARBA" id="ARBA00022840"/>
    </source>
</evidence>
<evidence type="ECO:0000256" key="4">
    <source>
        <dbReference type="ARBA" id="ARBA00022741"/>
    </source>
</evidence>
<evidence type="ECO:0000256" key="10">
    <source>
        <dbReference type="PIRSR" id="PIRSR001549-1"/>
    </source>
</evidence>
<dbReference type="PROSITE" id="PS50862">
    <property type="entry name" value="AA_TRNA_LIGASE_II"/>
    <property type="match status" value="1"/>
</dbReference>
<dbReference type="PANTHER" id="PTHR11476">
    <property type="entry name" value="HISTIDYL-TRNA SYNTHETASE"/>
    <property type="match status" value="1"/>
</dbReference>
<evidence type="ECO:0000313" key="15">
    <source>
        <dbReference type="Proteomes" id="UP000477070"/>
    </source>
</evidence>
<evidence type="ECO:0000256" key="6">
    <source>
        <dbReference type="ARBA" id="ARBA00022917"/>
    </source>
</evidence>
<dbReference type="Gene3D" id="3.30.930.10">
    <property type="entry name" value="Bira Bifunctional Protein, Domain 2"/>
    <property type="match status" value="1"/>
</dbReference>
<evidence type="ECO:0000256" key="7">
    <source>
        <dbReference type="ARBA" id="ARBA00023146"/>
    </source>
</evidence>
<feature type="domain" description="Aminoacyl-transfer RNA synthetases class-II family profile" evidence="11">
    <location>
        <begin position="30"/>
        <end position="385"/>
    </location>
</feature>
<comment type="catalytic activity">
    <reaction evidence="8 9">
        <text>tRNA(His) + L-histidine + ATP = L-histidyl-tRNA(His) + AMP + diphosphate + H(+)</text>
        <dbReference type="Rhea" id="RHEA:17313"/>
        <dbReference type="Rhea" id="RHEA-COMP:9665"/>
        <dbReference type="Rhea" id="RHEA-COMP:9689"/>
        <dbReference type="ChEBI" id="CHEBI:15378"/>
        <dbReference type="ChEBI" id="CHEBI:30616"/>
        <dbReference type="ChEBI" id="CHEBI:33019"/>
        <dbReference type="ChEBI" id="CHEBI:57595"/>
        <dbReference type="ChEBI" id="CHEBI:78442"/>
        <dbReference type="ChEBI" id="CHEBI:78527"/>
        <dbReference type="ChEBI" id="CHEBI:456215"/>
        <dbReference type="EC" id="6.1.1.21"/>
    </reaction>
</comment>
<dbReference type="InterPro" id="IPR006195">
    <property type="entry name" value="aa-tRNA-synth_II"/>
</dbReference>
<dbReference type="Pfam" id="PF13393">
    <property type="entry name" value="tRNA-synt_His"/>
    <property type="match status" value="1"/>
</dbReference>
<dbReference type="GO" id="GO:0005737">
    <property type="term" value="C:cytoplasm"/>
    <property type="evidence" value="ECO:0007669"/>
    <property type="project" value="UniProtKB-SubCell"/>
</dbReference>
<dbReference type="PIRSF" id="PIRSF001549">
    <property type="entry name" value="His-tRNA_synth"/>
    <property type="match status" value="1"/>
</dbReference>
<comment type="subcellular location">
    <subcellularLocation>
        <location evidence="9">Cytoplasm</location>
    </subcellularLocation>
</comment>
<organism evidence="13 14">
    <name type="scientific">Helicobacter saguini</name>
    <dbReference type="NCBI Taxonomy" id="1548018"/>
    <lineage>
        <taxon>Bacteria</taxon>
        <taxon>Pseudomonadati</taxon>
        <taxon>Campylobacterota</taxon>
        <taxon>Epsilonproteobacteria</taxon>
        <taxon>Campylobacterales</taxon>
        <taxon>Helicobacteraceae</taxon>
        <taxon>Helicobacter</taxon>
    </lineage>
</organism>
<keyword evidence="14" id="KW-1185">Reference proteome</keyword>
<dbReference type="PANTHER" id="PTHR11476:SF7">
    <property type="entry name" value="HISTIDINE--TRNA LIGASE"/>
    <property type="match status" value="1"/>
</dbReference>
<dbReference type="EC" id="6.1.1.21" evidence="9"/>
<keyword evidence="5 9" id="KW-0067">ATP-binding</keyword>
<evidence type="ECO:0000256" key="1">
    <source>
        <dbReference type="ARBA" id="ARBA00008226"/>
    </source>
</evidence>
<evidence type="ECO:0000256" key="9">
    <source>
        <dbReference type="HAMAP-Rule" id="MF_00127"/>
    </source>
</evidence>